<evidence type="ECO:0000256" key="4">
    <source>
        <dbReference type="ARBA" id="ARBA00022490"/>
    </source>
</evidence>
<dbReference type="SUPFAM" id="SSF51569">
    <property type="entry name" value="Aldolase"/>
    <property type="match status" value="1"/>
</dbReference>
<evidence type="ECO:0000256" key="7">
    <source>
        <dbReference type="ARBA" id="ARBA00023154"/>
    </source>
</evidence>
<evidence type="ECO:0000256" key="3">
    <source>
        <dbReference type="ARBA" id="ARBA00012086"/>
    </source>
</evidence>
<evidence type="ECO:0000313" key="11">
    <source>
        <dbReference type="EMBL" id="MPL65872.1"/>
    </source>
</evidence>
<dbReference type="AlphaFoldDB" id="A0A644THY8"/>
<dbReference type="GO" id="GO:0019877">
    <property type="term" value="P:diaminopimelate biosynthetic process"/>
    <property type="evidence" value="ECO:0007669"/>
    <property type="project" value="UniProtKB-KW"/>
</dbReference>
<evidence type="ECO:0000256" key="5">
    <source>
        <dbReference type="ARBA" id="ARBA00022605"/>
    </source>
</evidence>
<sequence>MEFGRLMVAIATPFKDSLELDIEAAAALAKRLAGEGVESFVVSGTTGESPTLSRSEKIGLIQAIKKATGLPVIANAGTNDTRVSVQNAKDAEEAGADGLLLVAPYYNKPDQGMLYDHFSTIASSVKIPSMLYNVPGRTAISIRPETIVKLSKDVRQITMLKDAAGNLDDTTVVIRDAAPGFRVYTGEDALTLPTLAIGGYGVVSVAGHVVAPFMKKMIEAYLVGKIAEAAALHVKLQAINRALFLQPNPVPVKRALQLCGFEAGPLRPPLKPASPEVTDALAKALKDLGLGK</sequence>
<keyword evidence="6" id="KW-0220">Diaminopimelate biosynthesis</keyword>
<comment type="pathway">
    <text evidence="2">Amino-acid biosynthesis; L-lysine biosynthesis via DAP pathway; (S)-tetrahydrodipicolinate from L-aspartate: step 3/4.</text>
</comment>
<dbReference type="GO" id="GO:0009089">
    <property type="term" value="P:lysine biosynthetic process via diaminopimelate"/>
    <property type="evidence" value="ECO:0007669"/>
    <property type="project" value="UniProtKB-UniPathway"/>
</dbReference>
<dbReference type="EC" id="4.3.3.7" evidence="3"/>
<evidence type="ECO:0000256" key="6">
    <source>
        <dbReference type="ARBA" id="ARBA00022915"/>
    </source>
</evidence>
<dbReference type="GO" id="GO:0008840">
    <property type="term" value="F:4-hydroxy-tetrahydrodipicolinate synthase activity"/>
    <property type="evidence" value="ECO:0007669"/>
    <property type="project" value="UniProtKB-EC"/>
</dbReference>
<dbReference type="Pfam" id="PF00701">
    <property type="entry name" value="DHDPS"/>
    <property type="match status" value="1"/>
</dbReference>
<comment type="caution">
    <text evidence="11">The sequence shown here is derived from an EMBL/GenBank/DDBJ whole genome shotgun (WGS) entry which is preliminary data.</text>
</comment>
<dbReference type="InterPro" id="IPR005263">
    <property type="entry name" value="DapA"/>
</dbReference>
<evidence type="ECO:0000256" key="1">
    <source>
        <dbReference type="ARBA" id="ARBA00003294"/>
    </source>
</evidence>
<keyword evidence="4" id="KW-0963">Cytoplasm</keyword>
<comment type="catalytic activity">
    <reaction evidence="10">
        <text>L-aspartate 4-semialdehyde + pyruvate = (2S,4S)-4-hydroxy-2,3,4,5-tetrahydrodipicolinate + H2O + H(+)</text>
        <dbReference type="Rhea" id="RHEA:34171"/>
        <dbReference type="ChEBI" id="CHEBI:15361"/>
        <dbReference type="ChEBI" id="CHEBI:15377"/>
        <dbReference type="ChEBI" id="CHEBI:15378"/>
        <dbReference type="ChEBI" id="CHEBI:67139"/>
        <dbReference type="ChEBI" id="CHEBI:537519"/>
        <dbReference type="EC" id="4.3.3.7"/>
    </reaction>
</comment>
<accession>A0A644THY8</accession>
<evidence type="ECO:0000256" key="2">
    <source>
        <dbReference type="ARBA" id="ARBA00005120"/>
    </source>
</evidence>
<protein>
    <recommendedName>
        <fullName evidence="3">4-hydroxy-tetrahydrodipicolinate synthase</fullName>
        <ecNumber evidence="3">4.3.3.7</ecNumber>
    </recommendedName>
</protein>
<dbReference type="GO" id="GO:0005829">
    <property type="term" value="C:cytosol"/>
    <property type="evidence" value="ECO:0007669"/>
    <property type="project" value="TreeGrafter"/>
</dbReference>
<dbReference type="PANTHER" id="PTHR12128:SF66">
    <property type="entry name" value="4-HYDROXY-2-OXOGLUTARATE ALDOLASE, MITOCHONDRIAL"/>
    <property type="match status" value="1"/>
</dbReference>
<keyword evidence="7" id="KW-0457">Lysine biosynthesis</keyword>
<keyword evidence="8 11" id="KW-0456">Lyase</keyword>
<evidence type="ECO:0000256" key="8">
    <source>
        <dbReference type="ARBA" id="ARBA00023239"/>
    </source>
</evidence>
<dbReference type="PRINTS" id="PR00146">
    <property type="entry name" value="DHPICSNTHASE"/>
</dbReference>
<dbReference type="NCBIfam" id="TIGR00674">
    <property type="entry name" value="dapA"/>
    <property type="match status" value="1"/>
</dbReference>
<dbReference type="PIRSF" id="PIRSF001365">
    <property type="entry name" value="DHDPS"/>
    <property type="match status" value="1"/>
</dbReference>
<organism evidence="11">
    <name type="scientific">bioreactor metagenome</name>
    <dbReference type="NCBI Taxonomy" id="1076179"/>
    <lineage>
        <taxon>unclassified sequences</taxon>
        <taxon>metagenomes</taxon>
        <taxon>ecological metagenomes</taxon>
    </lineage>
</organism>
<comment type="function">
    <text evidence="1">Catalyzes the condensation of (S)-aspartate-beta-semialdehyde [(S)-ASA] and pyruvate to 4-hydroxy-tetrahydrodipicolinate (HTPA).</text>
</comment>
<dbReference type="CDD" id="cd00950">
    <property type="entry name" value="DHDPS"/>
    <property type="match status" value="1"/>
</dbReference>
<dbReference type="PANTHER" id="PTHR12128">
    <property type="entry name" value="DIHYDRODIPICOLINATE SYNTHASE"/>
    <property type="match status" value="1"/>
</dbReference>
<dbReference type="UniPathway" id="UPA00034">
    <property type="reaction ID" value="UER00017"/>
</dbReference>
<dbReference type="Gene3D" id="3.20.20.70">
    <property type="entry name" value="Aldolase class I"/>
    <property type="match status" value="1"/>
</dbReference>
<evidence type="ECO:0000256" key="10">
    <source>
        <dbReference type="ARBA" id="ARBA00047836"/>
    </source>
</evidence>
<keyword evidence="9" id="KW-0704">Schiff base</keyword>
<proteinExistence type="inferred from homology"/>
<keyword evidence="5" id="KW-0028">Amino-acid biosynthesis</keyword>
<gene>
    <name evidence="11" type="primary">dapA_5</name>
    <name evidence="11" type="ORF">SDC9_11537</name>
</gene>
<name>A0A644THY8_9ZZZZ</name>
<evidence type="ECO:0000256" key="9">
    <source>
        <dbReference type="ARBA" id="ARBA00023270"/>
    </source>
</evidence>
<dbReference type="EMBL" id="VSSQ01000030">
    <property type="protein sequence ID" value="MPL65872.1"/>
    <property type="molecule type" value="Genomic_DNA"/>
</dbReference>
<dbReference type="InterPro" id="IPR002220">
    <property type="entry name" value="DapA-like"/>
</dbReference>
<dbReference type="InterPro" id="IPR013785">
    <property type="entry name" value="Aldolase_TIM"/>
</dbReference>
<dbReference type="HAMAP" id="MF_00418">
    <property type="entry name" value="DapA"/>
    <property type="match status" value="1"/>
</dbReference>
<dbReference type="SMART" id="SM01130">
    <property type="entry name" value="DHDPS"/>
    <property type="match status" value="1"/>
</dbReference>
<reference evidence="11" key="1">
    <citation type="submission" date="2019-08" db="EMBL/GenBank/DDBJ databases">
        <authorList>
            <person name="Kucharzyk K."/>
            <person name="Murdoch R.W."/>
            <person name="Higgins S."/>
            <person name="Loffler F."/>
        </authorList>
    </citation>
    <scope>NUCLEOTIDE SEQUENCE</scope>
</reference>